<dbReference type="OrthoDB" id="1834346at2759"/>
<keyword evidence="3" id="KW-1185">Reference proteome</keyword>
<sequence>MEIKEHVPEHIYFENEHGVLMQQDIVYEWKPIVCGKCKGYGHETDHYKKGTHWEWGPKATTIPAPKQESNKETRGNREEEWVTIPLIMANAQWLTELPNSEVIFHPDDTSNHCHGLLKFLEMKEQGSKPFRQRHHLNRIALYQMEDGSGHGNLKR</sequence>
<proteinExistence type="predicted"/>
<evidence type="ECO:0000313" key="2">
    <source>
        <dbReference type="EMBL" id="KAJ8435324.1"/>
    </source>
</evidence>
<dbReference type="AlphaFoldDB" id="A0A9Q1K2I0"/>
<dbReference type="Proteomes" id="UP001153076">
    <property type="component" value="Unassembled WGS sequence"/>
</dbReference>
<name>A0A9Q1K2I0_9CARY</name>
<evidence type="ECO:0000313" key="3">
    <source>
        <dbReference type="Proteomes" id="UP001153076"/>
    </source>
</evidence>
<feature type="compositionally biased region" description="Basic and acidic residues" evidence="1">
    <location>
        <begin position="68"/>
        <end position="77"/>
    </location>
</feature>
<gene>
    <name evidence="2" type="ORF">Cgig2_022925</name>
</gene>
<comment type="caution">
    <text evidence="2">The sequence shown here is derived from an EMBL/GenBank/DDBJ whole genome shotgun (WGS) entry which is preliminary data.</text>
</comment>
<dbReference type="EMBL" id="JAKOGI010000421">
    <property type="protein sequence ID" value="KAJ8435324.1"/>
    <property type="molecule type" value="Genomic_DNA"/>
</dbReference>
<feature type="region of interest" description="Disordered" evidence="1">
    <location>
        <begin position="58"/>
        <end position="77"/>
    </location>
</feature>
<evidence type="ECO:0000256" key="1">
    <source>
        <dbReference type="SAM" id="MobiDB-lite"/>
    </source>
</evidence>
<protein>
    <submittedName>
        <fullName evidence="2">Uncharacterized protein</fullName>
    </submittedName>
</protein>
<organism evidence="2 3">
    <name type="scientific">Carnegiea gigantea</name>
    <dbReference type="NCBI Taxonomy" id="171969"/>
    <lineage>
        <taxon>Eukaryota</taxon>
        <taxon>Viridiplantae</taxon>
        <taxon>Streptophyta</taxon>
        <taxon>Embryophyta</taxon>
        <taxon>Tracheophyta</taxon>
        <taxon>Spermatophyta</taxon>
        <taxon>Magnoliopsida</taxon>
        <taxon>eudicotyledons</taxon>
        <taxon>Gunneridae</taxon>
        <taxon>Pentapetalae</taxon>
        <taxon>Caryophyllales</taxon>
        <taxon>Cactineae</taxon>
        <taxon>Cactaceae</taxon>
        <taxon>Cactoideae</taxon>
        <taxon>Echinocereeae</taxon>
        <taxon>Carnegiea</taxon>
    </lineage>
</organism>
<reference evidence="2" key="1">
    <citation type="submission" date="2022-04" db="EMBL/GenBank/DDBJ databases">
        <title>Carnegiea gigantea Genome sequencing and assembly v2.</title>
        <authorList>
            <person name="Copetti D."/>
            <person name="Sanderson M.J."/>
            <person name="Burquez A."/>
            <person name="Wojciechowski M.F."/>
        </authorList>
    </citation>
    <scope>NUCLEOTIDE SEQUENCE</scope>
    <source>
        <strain evidence="2">SGP5-SGP5p</strain>
        <tissue evidence="2">Aerial part</tissue>
    </source>
</reference>
<accession>A0A9Q1K2I0</accession>